<dbReference type="EMBL" id="JAHIBW010000019">
    <property type="protein sequence ID" value="KAG7301546.1"/>
    <property type="molecule type" value="Genomic_DNA"/>
</dbReference>
<keyword evidence="11" id="KW-0131">Cell cycle</keyword>
<keyword evidence="6" id="KW-0805">Transcription regulation</keyword>
<name>A0ABQ7Q8M5_PLUXY</name>
<feature type="compositionally biased region" description="Polar residues" evidence="14">
    <location>
        <begin position="124"/>
        <end position="142"/>
    </location>
</feature>
<keyword evidence="17" id="KW-1185">Reference proteome</keyword>
<dbReference type="Proteomes" id="UP000823941">
    <property type="component" value="Chromosome 19"/>
</dbReference>
<evidence type="ECO:0000256" key="2">
    <source>
        <dbReference type="ARBA" id="ARBA00006177"/>
    </source>
</evidence>
<evidence type="ECO:0000256" key="7">
    <source>
        <dbReference type="ARBA" id="ARBA00023054"/>
    </source>
</evidence>
<dbReference type="PROSITE" id="PS50950">
    <property type="entry name" value="ZF_THAP"/>
    <property type="match status" value="1"/>
</dbReference>
<evidence type="ECO:0000256" key="12">
    <source>
        <dbReference type="PROSITE-ProRule" id="PRU00309"/>
    </source>
</evidence>
<keyword evidence="9" id="KW-0804">Transcription</keyword>
<keyword evidence="10" id="KW-0539">Nucleus</keyword>
<keyword evidence="3" id="KW-0479">Metal-binding</keyword>
<sequence>MPSCVVKSCRNHSGIKKKCEGITFHRFSKQNDIWRKTWIDIIRDVRGDNNWIPSKSSVICSIHFDANDLYATKEGSLRVVTYAVPKKYLFNPPNIQEHRPDEPKISSVVKEESPNVKEEPLASNLEQPSMSEQSGDPRTSLPSPKVKEDPLALTLEQPSMSEESGDPRTSLHLLPSPKVKEDPLALTLEQPPMSEESGDPRTSLHFLPSPKVKEEALTSNLEQPSMSEQSGCPSLPLLVSQSSSMSEAALCLEQPLITPNSRITSLPPILATSSAPDHQELDFNQPMSILYTHRRMKYDLMKKATLIQKQKRKIKVLNQKGRRLQDRNKSLKDILKTLKNNKTDT</sequence>
<organism evidence="16 17">
    <name type="scientific">Plutella xylostella</name>
    <name type="common">Diamondback moth</name>
    <name type="synonym">Plutella maculipennis</name>
    <dbReference type="NCBI Taxonomy" id="51655"/>
    <lineage>
        <taxon>Eukaryota</taxon>
        <taxon>Metazoa</taxon>
        <taxon>Ecdysozoa</taxon>
        <taxon>Arthropoda</taxon>
        <taxon>Hexapoda</taxon>
        <taxon>Insecta</taxon>
        <taxon>Pterygota</taxon>
        <taxon>Neoptera</taxon>
        <taxon>Endopterygota</taxon>
        <taxon>Lepidoptera</taxon>
        <taxon>Glossata</taxon>
        <taxon>Ditrysia</taxon>
        <taxon>Yponomeutoidea</taxon>
        <taxon>Plutellidae</taxon>
        <taxon>Plutella</taxon>
    </lineage>
</organism>
<evidence type="ECO:0000256" key="9">
    <source>
        <dbReference type="ARBA" id="ARBA00023163"/>
    </source>
</evidence>
<dbReference type="Pfam" id="PF05485">
    <property type="entry name" value="THAP"/>
    <property type="match status" value="1"/>
</dbReference>
<dbReference type="InterPro" id="IPR026516">
    <property type="entry name" value="THAP1/10"/>
</dbReference>
<protein>
    <recommendedName>
        <fullName evidence="15">THAP-type domain-containing protein</fullName>
    </recommendedName>
</protein>
<evidence type="ECO:0000313" key="16">
    <source>
        <dbReference type="EMBL" id="KAG7301546.1"/>
    </source>
</evidence>
<keyword evidence="5" id="KW-0862">Zinc</keyword>
<dbReference type="SMART" id="SM00980">
    <property type="entry name" value="THAP"/>
    <property type="match status" value="1"/>
</dbReference>
<feature type="coiled-coil region" evidence="13">
    <location>
        <begin position="307"/>
        <end position="341"/>
    </location>
</feature>
<evidence type="ECO:0000256" key="5">
    <source>
        <dbReference type="ARBA" id="ARBA00022833"/>
    </source>
</evidence>
<evidence type="ECO:0000313" key="17">
    <source>
        <dbReference type="Proteomes" id="UP000823941"/>
    </source>
</evidence>
<evidence type="ECO:0000256" key="8">
    <source>
        <dbReference type="ARBA" id="ARBA00023125"/>
    </source>
</evidence>
<evidence type="ECO:0000256" key="3">
    <source>
        <dbReference type="ARBA" id="ARBA00022723"/>
    </source>
</evidence>
<evidence type="ECO:0000256" key="11">
    <source>
        <dbReference type="ARBA" id="ARBA00023306"/>
    </source>
</evidence>
<evidence type="ECO:0000256" key="14">
    <source>
        <dbReference type="SAM" id="MobiDB-lite"/>
    </source>
</evidence>
<feature type="compositionally biased region" description="Basic and acidic residues" evidence="14">
    <location>
        <begin position="96"/>
        <end position="120"/>
    </location>
</feature>
<gene>
    <name evidence="16" type="ORF">JYU34_014512</name>
</gene>
<evidence type="ECO:0000256" key="6">
    <source>
        <dbReference type="ARBA" id="ARBA00023015"/>
    </source>
</evidence>
<comment type="caution">
    <text evidence="16">The sequence shown here is derived from an EMBL/GenBank/DDBJ whole genome shotgun (WGS) entry which is preliminary data.</text>
</comment>
<feature type="region of interest" description="Disordered" evidence="14">
    <location>
        <begin position="91"/>
        <end position="181"/>
    </location>
</feature>
<comment type="similarity">
    <text evidence="2">Belongs to the THAP1 family.</text>
</comment>
<dbReference type="PANTHER" id="PTHR46600:SF1">
    <property type="entry name" value="THAP DOMAIN-CONTAINING PROTEIN 1"/>
    <property type="match status" value="1"/>
</dbReference>
<dbReference type="InterPro" id="IPR006612">
    <property type="entry name" value="THAP_Znf"/>
</dbReference>
<keyword evidence="4 12" id="KW-0863">Zinc-finger</keyword>
<comment type="subcellular location">
    <subcellularLocation>
        <location evidence="1">Nucleus</location>
        <location evidence="1">Nucleoplasm</location>
    </subcellularLocation>
</comment>
<evidence type="ECO:0000256" key="10">
    <source>
        <dbReference type="ARBA" id="ARBA00023242"/>
    </source>
</evidence>
<keyword evidence="8 12" id="KW-0238">DNA-binding</keyword>
<evidence type="ECO:0000256" key="1">
    <source>
        <dbReference type="ARBA" id="ARBA00004642"/>
    </source>
</evidence>
<reference evidence="16 17" key="1">
    <citation type="submission" date="2021-06" db="EMBL/GenBank/DDBJ databases">
        <title>A haploid diamondback moth (Plutella xylostella L.) genome assembly resolves 31 chromosomes and identifies a diamide resistance mutation.</title>
        <authorList>
            <person name="Ward C.M."/>
            <person name="Perry K.D."/>
            <person name="Baker G."/>
            <person name="Powis K."/>
            <person name="Heckel D.G."/>
            <person name="Baxter S.W."/>
        </authorList>
    </citation>
    <scope>NUCLEOTIDE SEQUENCE [LARGE SCALE GENOMIC DNA]</scope>
    <source>
        <strain evidence="16 17">LV</strain>
        <tissue evidence="16">Single pupa</tissue>
    </source>
</reference>
<proteinExistence type="inferred from homology"/>
<accession>A0ABQ7Q8M5</accession>
<evidence type="ECO:0000256" key="13">
    <source>
        <dbReference type="SAM" id="Coils"/>
    </source>
</evidence>
<keyword evidence="7 13" id="KW-0175">Coiled coil</keyword>
<dbReference type="SUPFAM" id="SSF57716">
    <property type="entry name" value="Glucocorticoid receptor-like (DNA-binding domain)"/>
    <property type="match status" value="1"/>
</dbReference>
<evidence type="ECO:0000259" key="15">
    <source>
        <dbReference type="PROSITE" id="PS50950"/>
    </source>
</evidence>
<evidence type="ECO:0000256" key="4">
    <source>
        <dbReference type="ARBA" id="ARBA00022771"/>
    </source>
</evidence>
<dbReference type="PANTHER" id="PTHR46600">
    <property type="entry name" value="THAP DOMAIN-CONTAINING"/>
    <property type="match status" value="1"/>
</dbReference>
<feature type="domain" description="THAP-type" evidence="15">
    <location>
        <begin position="1"/>
        <end position="88"/>
    </location>
</feature>